<evidence type="ECO:0000256" key="2">
    <source>
        <dbReference type="ARBA" id="ARBA00022448"/>
    </source>
</evidence>
<keyword evidence="4 12" id="KW-0812">Transmembrane</keyword>
<reference evidence="15 16" key="1">
    <citation type="submission" date="2021-06" db="EMBL/GenBank/DDBJ databases">
        <authorList>
            <person name="Palmer J.M."/>
        </authorList>
    </citation>
    <scope>NUCLEOTIDE SEQUENCE [LARGE SCALE GENOMIC DNA]</scope>
    <source>
        <strain evidence="15 16">XC_2019</strain>
        <tissue evidence="15">Muscle</tissue>
    </source>
</reference>
<keyword evidence="7" id="KW-1133">Transmembrane helix</keyword>
<dbReference type="InterPro" id="IPR014756">
    <property type="entry name" value="Ig_E-set"/>
</dbReference>
<evidence type="ECO:0000256" key="8">
    <source>
        <dbReference type="ARBA" id="ARBA00023065"/>
    </source>
</evidence>
<dbReference type="InterPro" id="IPR016449">
    <property type="entry name" value="K_chnl_inward-rec_Kir"/>
</dbReference>
<evidence type="ECO:0000313" key="15">
    <source>
        <dbReference type="EMBL" id="MEQ2219382.1"/>
    </source>
</evidence>
<dbReference type="Proteomes" id="UP001434883">
    <property type="component" value="Unassembled WGS sequence"/>
</dbReference>
<comment type="subcellular location">
    <subcellularLocation>
        <location evidence="1 12">Membrane</location>
        <topology evidence="1 12">Multi-pass membrane protein</topology>
    </subcellularLocation>
</comment>
<dbReference type="PANTHER" id="PTHR11767">
    <property type="entry name" value="INWARD RECTIFIER POTASSIUM CHANNEL"/>
    <property type="match status" value="1"/>
</dbReference>
<dbReference type="Pfam" id="PF17655">
    <property type="entry name" value="IRK_C"/>
    <property type="match status" value="1"/>
</dbReference>
<feature type="non-terminal residue" evidence="15">
    <location>
        <position position="1"/>
    </location>
</feature>
<keyword evidence="16" id="KW-1185">Reference proteome</keyword>
<feature type="region of interest" description="Disordered" evidence="13">
    <location>
        <begin position="153"/>
        <end position="209"/>
    </location>
</feature>
<accession>A0ABV0SIX5</accession>
<evidence type="ECO:0000256" key="7">
    <source>
        <dbReference type="ARBA" id="ARBA00022989"/>
    </source>
</evidence>
<evidence type="ECO:0000256" key="5">
    <source>
        <dbReference type="ARBA" id="ARBA00022882"/>
    </source>
</evidence>
<keyword evidence="9" id="KW-0472">Membrane</keyword>
<name>A0ABV0SIX5_9TELE</name>
<dbReference type="EMBL" id="JAHRIN010079135">
    <property type="protein sequence ID" value="MEQ2219382.1"/>
    <property type="molecule type" value="Genomic_DNA"/>
</dbReference>
<dbReference type="PANTHER" id="PTHR11767:SF11">
    <property type="entry name" value="ATP-SENSITIVE INWARD RECTIFIER POTASSIUM CHANNEL 8"/>
    <property type="match status" value="1"/>
</dbReference>
<dbReference type="SUPFAM" id="SSF81296">
    <property type="entry name" value="E set domains"/>
    <property type="match status" value="1"/>
</dbReference>
<comment type="catalytic activity">
    <reaction evidence="11">
        <text>K(+)(in) = K(+)(out)</text>
        <dbReference type="Rhea" id="RHEA:29463"/>
        <dbReference type="ChEBI" id="CHEBI:29103"/>
    </reaction>
</comment>
<keyword evidence="10 12" id="KW-0407">Ion channel</keyword>
<protein>
    <submittedName>
        <fullName evidence="15">ATP-sensitive inward rectifier potassium channel 8</fullName>
    </submittedName>
</protein>
<evidence type="ECO:0000256" key="9">
    <source>
        <dbReference type="ARBA" id="ARBA00023136"/>
    </source>
</evidence>
<evidence type="ECO:0000256" key="3">
    <source>
        <dbReference type="ARBA" id="ARBA00022538"/>
    </source>
</evidence>
<dbReference type="InterPro" id="IPR013518">
    <property type="entry name" value="K_chnl_inward-rec_Kir_cyto"/>
</dbReference>
<dbReference type="PRINTS" id="PR01320">
    <property type="entry name" value="KIRCHANNEL"/>
</dbReference>
<evidence type="ECO:0000256" key="6">
    <source>
        <dbReference type="ARBA" id="ARBA00022958"/>
    </source>
</evidence>
<evidence type="ECO:0000313" key="16">
    <source>
        <dbReference type="Proteomes" id="UP001434883"/>
    </source>
</evidence>
<keyword evidence="2 12" id="KW-0813">Transport</keyword>
<evidence type="ECO:0000256" key="10">
    <source>
        <dbReference type="ARBA" id="ARBA00023303"/>
    </source>
</evidence>
<feature type="compositionally biased region" description="Polar residues" evidence="13">
    <location>
        <begin position="196"/>
        <end position="209"/>
    </location>
</feature>
<keyword evidence="3 12" id="KW-0633">Potassium transport</keyword>
<dbReference type="InterPro" id="IPR041647">
    <property type="entry name" value="IRK_C"/>
</dbReference>
<gene>
    <name evidence="15" type="primary">KCNJ8_2</name>
    <name evidence="15" type="ORF">XENOCAPTIV_016908</name>
</gene>
<evidence type="ECO:0000256" key="1">
    <source>
        <dbReference type="ARBA" id="ARBA00004141"/>
    </source>
</evidence>
<evidence type="ECO:0000256" key="11">
    <source>
        <dbReference type="ARBA" id="ARBA00034430"/>
    </source>
</evidence>
<comment type="similarity">
    <text evidence="12">Belongs to the inward rectifier-type potassium channel (TC 1.A.2.1) family.</text>
</comment>
<keyword evidence="8 12" id="KW-0406">Ion transport</keyword>
<proteinExistence type="inferred from homology"/>
<evidence type="ECO:0000259" key="14">
    <source>
        <dbReference type="Pfam" id="PF17655"/>
    </source>
</evidence>
<comment type="caution">
    <text evidence="15">The sequence shown here is derived from an EMBL/GenBank/DDBJ whole genome shotgun (WGS) entry which is preliminary data.</text>
</comment>
<keyword evidence="5 12" id="KW-0851">Voltage-gated channel</keyword>
<dbReference type="Gene3D" id="2.60.40.1400">
    <property type="entry name" value="G protein-activated inward rectifier potassium channel 1"/>
    <property type="match status" value="1"/>
</dbReference>
<sequence>VVRKTTTPEGEMIPIHQIDVQTESAVASNSLFLLAPLIICHVIDKNRFKHKTFLPLYDLSAMELQCSDLEVIVILEGVVETTGITTQARTSYVSEEIQWGHRFVPIVTEEEGVYSVDYSKFGNTVKVTTPSCSARELDEKPYILIQTLQKSELSHQNSLRKRNSMRRNNSMRKGGGSSGSLRRNNSGLASPKVQFFTPTDGGQNLNAVT</sequence>
<organism evidence="15 16">
    <name type="scientific">Xenoophorus captivus</name>
    <dbReference type="NCBI Taxonomy" id="1517983"/>
    <lineage>
        <taxon>Eukaryota</taxon>
        <taxon>Metazoa</taxon>
        <taxon>Chordata</taxon>
        <taxon>Craniata</taxon>
        <taxon>Vertebrata</taxon>
        <taxon>Euteleostomi</taxon>
        <taxon>Actinopterygii</taxon>
        <taxon>Neopterygii</taxon>
        <taxon>Teleostei</taxon>
        <taxon>Neoteleostei</taxon>
        <taxon>Acanthomorphata</taxon>
        <taxon>Ovalentaria</taxon>
        <taxon>Atherinomorphae</taxon>
        <taxon>Cyprinodontiformes</taxon>
        <taxon>Goodeidae</taxon>
        <taxon>Xenoophorus</taxon>
    </lineage>
</organism>
<keyword evidence="6 12" id="KW-0630">Potassium</keyword>
<evidence type="ECO:0000256" key="13">
    <source>
        <dbReference type="SAM" id="MobiDB-lite"/>
    </source>
</evidence>
<dbReference type="GO" id="GO:0034220">
    <property type="term" value="P:monoatomic ion transmembrane transport"/>
    <property type="evidence" value="ECO:0007669"/>
    <property type="project" value="UniProtKB-KW"/>
</dbReference>
<evidence type="ECO:0000256" key="12">
    <source>
        <dbReference type="RuleBase" id="RU003822"/>
    </source>
</evidence>
<evidence type="ECO:0000256" key="4">
    <source>
        <dbReference type="ARBA" id="ARBA00022692"/>
    </source>
</evidence>
<feature type="domain" description="Inward rectifier potassium channel C-terminal" evidence="14">
    <location>
        <begin position="2"/>
        <end position="140"/>
    </location>
</feature>